<dbReference type="InterPro" id="IPR002740">
    <property type="entry name" value="EVE_domain"/>
</dbReference>
<evidence type="ECO:0000256" key="1">
    <source>
        <dbReference type="HAMAP-Rule" id="MF_00771"/>
    </source>
</evidence>
<feature type="domain" description="EVE" evidence="2">
    <location>
        <begin position="3"/>
        <end position="143"/>
    </location>
</feature>
<protein>
    <recommendedName>
        <fullName evidence="1">UPF0310 protein BN140_0941</fullName>
    </recommendedName>
</protein>
<evidence type="ECO:0000313" key="4">
    <source>
        <dbReference type="Proteomes" id="UP000009007"/>
    </source>
</evidence>
<dbReference type="HAMAP" id="MF_00771">
    <property type="entry name" value="UPF0310"/>
    <property type="match status" value="1"/>
</dbReference>
<dbReference type="InterPro" id="IPR015947">
    <property type="entry name" value="PUA-like_sf"/>
</dbReference>
<dbReference type="RefSeq" id="WP_014866840.1">
    <property type="nucleotide sequence ID" value="NC_018227.2"/>
</dbReference>
<dbReference type="Pfam" id="PF01878">
    <property type="entry name" value="EVE"/>
    <property type="match status" value="1"/>
</dbReference>
<dbReference type="InterPro" id="IPR022996">
    <property type="entry name" value="UPF0310"/>
</dbReference>
<dbReference type="STRING" id="1201294.BN140_0941"/>
<comment type="similarity">
    <text evidence="1">Belongs to the UPF0310 family.</text>
</comment>
<dbReference type="SUPFAM" id="SSF88697">
    <property type="entry name" value="PUA domain-like"/>
    <property type="match status" value="1"/>
</dbReference>
<evidence type="ECO:0000313" key="3">
    <source>
        <dbReference type="EMBL" id="CCJ35864.1"/>
    </source>
</evidence>
<evidence type="ECO:0000259" key="2">
    <source>
        <dbReference type="Pfam" id="PF01878"/>
    </source>
</evidence>
<dbReference type="BioCyc" id="MBOU1201294:BN140_RS04740-MONOMER"/>
<reference evidence="4" key="1">
    <citation type="journal article" date="2012" name="J. Bacteriol.">
        <title>Complete genome sequence of the hydrogenotrophic, methanogenic archaeon Methanoculleus bourgensis strain MS2T, isolated from a sewage sludge digester.</title>
        <authorList>
            <person name="Maus I."/>
            <person name="Wibberg D."/>
            <person name="Stantscheff R."/>
            <person name="Eikmeyer F.G."/>
            <person name="Seffner A."/>
            <person name="Boelter J."/>
            <person name="Szczepanowski R."/>
            <person name="Blom J."/>
            <person name="Jaenicke S."/>
            <person name="Konig H."/>
            <person name="Puhler A."/>
            <person name="Schluter A."/>
        </authorList>
    </citation>
    <scope>NUCLEOTIDE SEQUENCE [LARGE SCALE GENOMIC DNA]</scope>
    <source>
        <strain evidence="4">ATCC 43281 / DSM 3045 / OCM 15 / MS2</strain>
    </source>
</reference>
<dbReference type="Proteomes" id="UP000009007">
    <property type="component" value="Chromosome I"/>
</dbReference>
<dbReference type="PANTHER" id="PTHR39661:SF1">
    <property type="entry name" value="UPF0310 PROTEIN MJECL36"/>
    <property type="match status" value="1"/>
</dbReference>
<dbReference type="PANTHER" id="PTHR39661">
    <property type="entry name" value="UPF0310 PROTEIN MJECL36"/>
    <property type="match status" value="1"/>
</dbReference>
<dbReference type="Gene3D" id="3.10.590.10">
    <property type="entry name" value="ph1033 like domains"/>
    <property type="match status" value="1"/>
</dbReference>
<gene>
    <name evidence="3" type="ordered locus">BN140_0941</name>
</gene>
<dbReference type="CDD" id="cd21132">
    <property type="entry name" value="EVE-like"/>
    <property type="match status" value="1"/>
</dbReference>
<accession>I7LM23</accession>
<dbReference type="AlphaFoldDB" id="I7LM23"/>
<dbReference type="NCBIfam" id="NF002008">
    <property type="entry name" value="PRK00809.1"/>
    <property type="match status" value="1"/>
</dbReference>
<dbReference type="EMBL" id="HE964772">
    <property type="protein sequence ID" value="CCJ35864.1"/>
    <property type="molecule type" value="Genomic_DNA"/>
</dbReference>
<dbReference type="HOGENOM" id="CLU_148445_0_0_2"/>
<dbReference type="GeneID" id="13355478"/>
<proteinExistence type="inferred from homology"/>
<dbReference type="PATRIC" id="fig|1201294.9.peg.1041"/>
<organism evidence="3 4">
    <name type="scientific">Methanoculleus bourgensis (strain ATCC 43281 / DSM 3045 / OCM 15 / MS2)</name>
    <name type="common">Methanogenium bourgense</name>
    <dbReference type="NCBI Taxonomy" id="1201294"/>
    <lineage>
        <taxon>Archaea</taxon>
        <taxon>Methanobacteriati</taxon>
        <taxon>Methanobacteriota</taxon>
        <taxon>Stenosarchaea group</taxon>
        <taxon>Methanomicrobia</taxon>
        <taxon>Methanomicrobiales</taxon>
        <taxon>Methanomicrobiaceae</taxon>
        <taxon>Methanoculleus</taxon>
    </lineage>
</organism>
<dbReference type="KEGG" id="mbg:BN140_0941"/>
<sequence>MTHWIASSNRDNQKILDAKHIWGVPKRNKNLMHRVKPGDTILVYVRQEKEGDTILPSAITGAYEVVSEPYEDHARLFTTPPHMGDEVFPFRMKVKSVAVFAEPLEFKPLIPDLAFITNKKMWSGHLRQAMREIPAEDYHLILQRAGEEA</sequence>
<name>I7LM23_METBM</name>
<keyword evidence="4" id="KW-1185">Reference proteome</keyword>